<dbReference type="OrthoDB" id="8390160at2"/>
<keyword evidence="3" id="KW-1185">Reference proteome</keyword>
<comment type="caution">
    <text evidence="2">The sequence shown here is derived from an EMBL/GenBank/DDBJ whole genome shotgun (WGS) entry which is preliminary data.</text>
</comment>
<accession>A0A2P8EYI3</accession>
<dbReference type="Proteomes" id="UP000240418">
    <property type="component" value="Unassembled WGS sequence"/>
</dbReference>
<evidence type="ECO:0000256" key="1">
    <source>
        <dbReference type="SAM" id="SignalP"/>
    </source>
</evidence>
<gene>
    <name evidence="2" type="ORF">CLV88_1283</name>
</gene>
<reference evidence="2 3" key="1">
    <citation type="submission" date="2018-03" db="EMBL/GenBank/DDBJ databases">
        <title>Genomic Encyclopedia of Archaeal and Bacterial Type Strains, Phase II (KMG-II): from individual species to whole genera.</title>
        <authorList>
            <person name="Goeker M."/>
        </authorList>
    </citation>
    <scope>NUCLEOTIDE SEQUENCE [LARGE SCALE GENOMIC DNA]</scope>
    <source>
        <strain evidence="2 3">DSM 100673</strain>
    </source>
</reference>
<keyword evidence="1" id="KW-0732">Signal</keyword>
<dbReference type="RefSeq" id="WP_106610570.1">
    <property type="nucleotide sequence ID" value="NZ_PYGJ01000028.1"/>
</dbReference>
<proteinExistence type="predicted"/>
<sequence length="106" mass="10937">MPIPRLSTLVFGLVAAPFCVAEGAYAKGAGGLPAALMCSVSEQTFVVYLSRIEPDGSAQYSGLNGGVAKVNSDGVVEPAETMKQGDCAGRTIQELREAGQVLDFAN</sequence>
<dbReference type="AlphaFoldDB" id="A0A2P8EYI3"/>
<dbReference type="EMBL" id="PYGJ01000028">
    <property type="protein sequence ID" value="PSL14526.1"/>
    <property type="molecule type" value="Genomic_DNA"/>
</dbReference>
<organism evidence="2 3">
    <name type="scientific">Shimia abyssi</name>
    <dbReference type="NCBI Taxonomy" id="1662395"/>
    <lineage>
        <taxon>Bacteria</taxon>
        <taxon>Pseudomonadati</taxon>
        <taxon>Pseudomonadota</taxon>
        <taxon>Alphaproteobacteria</taxon>
        <taxon>Rhodobacterales</taxon>
        <taxon>Roseobacteraceae</taxon>
    </lineage>
</organism>
<name>A0A2P8EYI3_9RHOB</name>
<evidence type="ECO:0000313" key="2">
    <source>
        <dbReference type="EMBL" id="PSL14526.1"/>
    </source>
</evidence>
<feature type="chain" id="PRO_5015159626" evidence="1">
    <location>
        <begin position="22"/>
        <end position="106"/>
    </location>
</feature>
<feature type="signal peptide" evidence="1">
    <location>
        <begin position="1"/>
        <end position="21"/>
    </location>
</feature>
<evidence type="ECO:0000313" key="3">
    <source>
        <dbReference type="Proteomes" id="UP000240418"/>
    </source>
</evidence>
<protein>
    <submittedName>
        <fullName evidence="2">Uncharacterized protein</fullName>
    </submittedName>
</protein>